<name>A0A131YN31_RHIAP</name>
<proteinExistence type="predicted"/>
<accession>A0A131YN31</accession>
<organism evidence="1">
    <name type="scientific">Rhipicephalus appendiculatus</name>
    <name type="common">Brown ear tick</name>
    <dbReference type="NCBI Taxonomy" id="34631"/>
    <lineage>
        <taxon>Eukaryota</taxon>
        <taxon>Metazoa</taxon>
        <taxon>Ecdysozoa</taxon>
        <taxon>Arthropoda</taxon>
        <taxon>Chelicerata</taxon>
        <taxon>Arachnida</taxon>
        <taxon>Acari</taxon>
        <taxon>Parasitiformes</taxon>
        <taxon>Ixodida</taxon>
        <taxon>Ixodoidea</taxon>
        <taxon>Ixodidae</taxon>
        <taxon>Rhipicephalinae</taxon>
        <taxon>Rhipicephalus</taxon>
        <taxon>Rhipicephalus</taxon>
    </lineage>
</organism>
<evidence type="ECO:0000313" key="1">
    <source>
        <dbReference type="EMBL" id="JAP80659.1"/>
    </source>
</evidence>
<dbReference type="EMBL" id="GEDV01007898">
    <property type="protein sequence ID" value="JAP80659.1"/>
    <property type="molecule type" value="Transcribed_RNA"/>
</dbReference>
<reference evidence="1" key="1">
    <citation type="journal article" date="2016" name="Ticks Tick Borne Dis.">
        <title>De novo assembly and annotation of the salivary gland transcriptome of Rhipicephalus appendiculatus male and female ticks during blood feeding.</title>
        <authorList>
            <person name="de Castro M.H."/>
            <person name="de Klerk D."/>
            <person name="Pienaar R."/>
            <person name="Latif A.A."/>
            <person name="Rees D.J."/>
            <person name="Mans B.J."/>
        </authorList>
    </citation>
    <scope>NUCLEOTIDE SEQUENCE</scope>
    <source>
        <tissue evidence="1">Salivary glands</tissue>
    </source>
</reference>
<protein>
    <submittedName>
        <fullName evidence="1">Lipocalin</fullName>
    </submittedName>
</protein>
<dbReference type="AlphaFoldDB" id="A0A131YN31"/>
<sequence>MDVTTLSNMVRYSVETLLYASKNFSCGVIKMEMLIGRLDTYYDLRVRNSSIESRNRGCKKHFRRFAEQARYIYHPECQQRIKFGI</sequence>